<dbReference type="Proteomes" id="UP001552299">
    <property type="component" value="Unassembled WGS sequence"/>
</dbReference>
<reference evidence="1 2" key="1">
    <citation type="journal article" date="2024" name="Plant Biotechnol. J.">
        <title>Dendrobium thyrsiflorum genome and its molecular insights into genes involved in important horticultural traits.</title>
        <authorList>
            <person name="Chen B."/>
            <person name="Wang J.Y."/>
            <person name="Zheng P.J."/>
            <person name="Li K.L."/>
            <person name="Liang Y.M."/>
            <person name="Chen X.F."/>
            <person name="Zhang C."/>
            <person name="Zhao X."/>
            <person name="He X."/>
            <person name="Zhang G.Q."/>
            <person name="Liu Z.J."/>
            <person name="Xu Q."/>
        </authorList>
    </citation>
    <scope>NUCLEOTIDE SEQUENCE [LARGE SCALE GENOMIC DNA]</scope>
    <source>
        <strain evidence="1">GZMU011</strain>
    </source>
</reference>
<proteinExistence type="predicted"/>
<comment type="caution">
    <text evidence="1">The sequence shown here is derived from an EMBL/GenBank/DDBJ whole genome shotgun (WGS) entry which is preliminary data.</text>
</comment>
<organism evidence="1 2">
    <name type="scientific">Dendrobium thyrsiflorum</name>
    <name type="common">Pinecone-like raceme dendrobium</name>
    <name type="synonym">Orchid</name>
    <dbReference type="NCBI Taxonomy" id="117978"/>
    <lineage>
        <taxon>Eukaryota</taxon>
        <taxon>Viridiplantae</taxon>
        <taxon>Streptophyta</taxon>
        <taxon>Embryophyta</taxon>
        <taxon>Tracheophyta</taxon>
        <taxon>Spermatophyta</taxon>
        <taxon>Magnoliopsida</taxon>
        <taxon>Liliopsida</taxon>
        <taxon>Asparagales</taxon>
        <taxon>Orchidaceae</taxon>
        <taxon>Epidendroideae</taxon>
        <taxon>Malaxideae</taxon>
        <taxon>Dendrobiinae</taxon>
        <taxon>Dendrobium</taxon>
    </lineage>
</organism>
<dbReference type="AlphaFoldDB" id="A0ABD0UH93"/>
<evidence type="ECO:0000313" key="2">
    <source>
        <dbReference type="Proteomes" id="UP001552299"/>
    </source>
</evidence>
<dbReference type="EMBL" id="JANQDX010000016">
    <property type="protein sequence ID" value="KAL0909742.1"/>
    <property type="molecule type" value="Genomic_DNA"/>
</dbReference>
<name>A0ABD0UH93_DENTH</name>
<evidence type="ECO:0000313" key="1">
    <source>
        <dbReference type="EMBL" id="KAL0909742.1"/>
    </source>
</evidence>
<keyword evidence="2" id="KW-1185">Reference proteome</keyword>
<sequence length="131" mass="14408">MTTPLSSIPPSSSFAAGSSRSFKDALAGSSSSSVSKLSFTTSSFKGCPALLFEESVVSQLAAPFAFTLVDKFLLRRPNIDIIRKFFVNLKLSGSFHVGLLDPWHISIQLSNDLDYSHIFSRRSYYIQGCQM</sequence>
<gene>
    <name evidence="1" type="ORF">M5K25_020638</name>
</gene>
<protein>
    <submittedName>
        <fullName evidence="1">Uncharacterized protein</fullName>
    </submittedName>
</protein>
<accession>A0ABD0UH93</accession>